<protein>
    <submittedName>
        <fullName evidence="3">Uncharacterized protein</fullName>
    </submittedName>
</protein>
<evidence type="ECO:0000256" key="2">
    <source>
        <dbReference type="SAM" id="MobiDB-lite"/>
    </source>
</evidence>
<comment type="caution">
    <text evidence="3">The sequence shown here is derived from an EMBL/GenBank/DDBJ whole genome shotgun (WGS) entry which is preliminary data.</text>
</comment>
<gene>
    <name evidence="3" type="ORF">TWF694_001383</name>
</gene>
<keyword evidence="4" id="KW-1185">Reference proteome</keyword>
<organism evidence="3 4">
    <name type="scientific">Orbilia ellipsospora</name>
    <dbReference type="NCBI Taxonomy" id="2528407"/>
    <lineage>
        <taxon>Eukaryota</taxon>
        <taxon>Fungi</taxon>
        <taxon>Dikarya</taxon>
        <taxon>Ascomycota</taxon>
        <taxon>Pezizomycotina</taxon>
        <taxon>Orbiliomycetes</taxon>
        <taxon>Orbiliales</taxon>
        <taxon>Orbiliaceae</taxon>
        <taxon>Orbilia</taxon>
    </lineage>
</organism>
<feature type="coiled-coil region" evidence="1">
    <location>
        <begin position="124"/>
        <end position="175"/>
    </location>
</feature>
<evidence type="ECO:0000256" key="1">
    <source>
        <dbReference type="SAM" id="Coils"/>
    </source>
</evidence>
<dbReference type="Proteomes" id="UP001365542">
    <property type="component" value="Unassembled WGS sequence"/>
</dbReference>
<evidence type="ECO:0000313" key="3">
    <source>
        <dbReference type="EMBL" id="KAK6544697.1"/>
    </source>
</evidence>
<accession>A0AAV9XRF9</accession>
<keyword evidence="1" id="KW-0175">Coiled coil</keyword>
<reference evidence="3 4" key="1">
    <citation type="submission" date="2019-10" db="EMBL/GenBank/DDBJ databases">
        <authorList>
            <person name="Palmer J.M."/>
        </authorList>
    </citation>
    <scope>NUCLEOTIDE SEQUENCE [LARGE SCALE GENOMIC DNA]</scope>
    <source>
        <strain evidence="3 4">TWF694</strain>
    </source>
</reference>
<sequence>MELHIRMHTEAEAIDTIFERARLVNGGINNGDAASSVSTRGRQDLEPPSSLETKSSRKSLRSLKDENGDAGGLEDNPQRNLNSNHDENTNGDAALAFPPDEDEDKNPPPSQLDIYRYTKLFNRKEEYKSRAIQLSSDVDALKEENVELRRLLDWHKTHKTQSSELEVQARALEQENIVLHSHILAVQEFLRKFKVKDLDLHRAEREWMRDKEALIKTQEQLSKLQTEILESVERFDPNFDIHVLQSYVKVNDAIGKLIRSKEFRKTVLQGNPLKEWDSQVLWEDSFNVGVMKDAPSEMEKKMLLRQAIWKFTSERLLDRAYPMTSFDGAVGELASRLCFDKLFPDHETNENAGKWRSTTVRQLVGLEGKDGERDKENLVKKLSHEFSVYIQDMMLSKKVQPEQFESVMAKADVVKKLDEVFRRALGFSRLIMQERAAFTVVAPRLSQMKFVRKEDHENTTAQGVVVGVNDGHDAETDFGGTITLVGSPMVVKHGDGGGQNLDQSMTLVRAFVLIDP</sequence>
<dbReference type="AlphaFoldDB" id="A0AAV9XRF9"/>
<proteinExistence type="predicted"/>
<evidence type="ECO:0000313" key="4">
    <source>
        <dbReference type="Proteomes" id="UP001365542"/>
    </source>
</evidence>
<dbReference type="EMBL" id="JAVHJO010000001">
    <property type="protein sequence ID" value="KAK6544697.1"/>
    <property type="molecule type" value="Genomic_DNA"/>
</dbReference>
<feature type="region of interest" description="Disordered" evidence="2">
    <location>
        <begin position="27"/>
        <end position="112"/>
    </location>
</feature>
<name>A0AAV9XRF9_9PEZI</name>